<keyword evidence="2" id="KW-1185">Reference proteome</keyword>
<comment type="caution">
    <text evidence="1">The sequence shown here is derived from an EMBL/GenBank/DDBJ whole genome shotgun (WGS) entry which is preliminary data.</text>
</comment>
<dbReference type="RefSeq" id="WP_132431032.1">
    <property type="nucleotide sequence ID" value="NZ_SLWK01000001.1"/>
</dbReference>
<gene>
    <name evidence="1" type="ORF">EV194_101120</name>
</gene>
<dbReference type="Proteomes" id="UP000295221">
    <property type="component" value="Unassembled WGS sequence"/>
</dbReference>
<dbReference type="EMBL" id="SLWK01000001">
    <property type="protein sequence ID" value="TCO10490.1"/>
    <property type="molecule type" value="Genomic_DNA"/>
</dbReference>
<evidence type="ECO:0000313" key="2">
    <source>
        <dbReference type="Proteomes" id="UP000295221"/>
    </source>
</evidence>
<dbReference type="OrthoDB" id="5456548at2"/>
<name>A0A4R2GN49_9BACT</name>
<sequence>MKNTITFKYDLIETGKAGGYFIYKKKKLQFEALNASNPLGDLLKSMVDLVQTPAHLWGEENSAGVEWYCDNCVFTMEFSSLDGETIDFSLIRNTNAFEENNQPEEVIEGSIPLKSFYHTIIKELDGLIKRKGLLNYAQLWQKDEFPLTYFLILKKYLITWKIWTASMEESDILESEFMMVLS</sequence>
<proteinExistence type="predicted"/>
<protein>
    <submittedName>
        <fullName evidence="1">Uncharacterized protein</fullName>
    </submittedName>
</protein>
<dbReference type="AlphaFoldDB" id="A0A4R2GN49"/>
<reference evidence="1 2" key="1">
    <citation type="submission" date="2019-03" db="EMBL/GenBank/DDBJ databases">
        <title>Genomic Encyclopedia of Type Strains, Phase IV (KMG-IV): sequencing the most valuable type-strain genomes for metagenomic binning, comparative biology and taxonomic classification.</title>
        <authorList>
            <person name="Goeker M."/>
        </authorList>
    </citation>
    <scope>NUCLEOTIDE SEQUENCE [LARGE SCALE GENOMIC DNA]</scope>
    <source>
        <strain evidence="1 2">DSM 24179</strain>
    </source>
</reference>
<organism evidence="1 2">
    <name type="scientific">Natronoflexus pectinivorans</name>
    <dbReference type="NCBI Taxonomy" id="682526"/>
    <lineage>
        <taxon>Bacteria</taxon>
        <taxon>Pseudomonadati</taxon>
        <taxon>Bacteroidota</taxon>
        <taxon>Bacteroidia</taxon>
        <taxon>Marinilabiliales</taxon>
        <taxon>Marinilabiliaceae</taxon>
        <taxon>Natronoflexus</taxon>
    </lineage>
</organism>
<accession>A0A4R2GN49</accession>
<evidence type="ECO:0000313" key="1">
    <source>
        <dbReference type="EMBL" id="TCO10490.1"/>
    </source>
</evidence>